<keyword evidence="1" id="KW-0812">Transmembrane</keyword>
<comment type="caution">
    <text evidence="2">The sequence shown here is derived from an EMBL/GenBank/DDBJ whole genome shotgun (WGS) entry which is preliminary data.</text>
</comment>
<feature type="transmembrane region" description="Helical" evidence="1">
    <location>
        <begin position="36"/>
        <end position="54"/>
    </location>
</feature>
<keyword evidence="3" id="KW-1185">Reference proteome</keyword>
<feature type="transmembrane region" description="Helical" evidence="1">
    <location>
        <begin position="6"/>
        <end position="24"/>
    </location>
</feature>
<evidence type="ECO:0000313" key="3">
    <source>
        <dbReference type="Proteomes" id="UP000095255"/>
    </source>
</evidence>
<dbReference type="AlphaFoldDB" id="A0A1E5L6M9"/>
<sequence>MDFISAWLKGIVLIILFATFMDLLLPSSSMQKYVKLVIGLIIIVTMLTPLLMILKSDYSFSTAEMLDWQRGESIVATAIDDVSQRMQHGQQDMAVVAVENMIKDGIGIVLEANPNYSLVDVEMKIQEEPNQQFKLSNVSVYVKASKIHESHTTTQPIEHEVTDDSHELNIDVQEVSVIQIDSIEISKPSNQTSKQMKVNDSEINEIKQLLSKKLECNPNIIDIYLVKEE</sequence>
<evidence type="ECO:0000313" key="2">
    <source>
        <dbReference type="EMBL" id="OEH85654.1"/>
    </source>
</evidence>
<reference evidence="2 3" key="1">
    <citation type="submission" date="2016-09" db="EMBL/GenBank/DDBJ databases">
        <title>Desulfuribacillus arsenicus sp. nov., an obligately anaerobic, dissimilatory arsenic- and antimonate-reducing bacterium isolated from anoxic sediments.</title>
        <authorList>
            <person name="Abin C.A."/>
            <person name="Hollibaugh J.T."/>
        </authorList>
    </citation>
    <scope>NUCLEOTIDE SEQUENCE [LARGE SCALE GENOMIC DNA]</scope>
    <source>
        <strain evidence="2 3">MLFW-2</strain>
    </source>
</reference>
<organism evidence="2 3">
    <name type="scientific">Desulfuribacillus stibiiarsenatis</name>
    <dbReference type="NCBI Taxonomy" id="1390249"/>
    <lineage>
        <taxon>Bacteria</taxon>
        <taxon>Bacillati</taxon>
        <taxon>Bacillota</taxon>
        <taxon>Desulfuribacillia</taxon>
        <taxon>Desulfuribacillales</taxon>
        <taxon>Desulfuribacillaceae</taxon>
        <taxon>Desulfuribacillus</taxon>
    </lineage>
</organism>
<dbReference type="Pfam" id="PF09581">
    <property type="entry name" value="Spore_III_AF"/>
    <property type="match status" value="1"/>
</dbReference>
<keyword evidence="1" id="KW-0472">Membrane</keyword>
<evidence type="ECO:0000256" key="1">
    <source>
        <dbReference type="SAM" id="Phobius"/>
    </source>
</evidence>
<dbReference type="RefSeq" id="WP_069701738.1">
    <property type="nucleotide sequence ID" value="NZ_MJAT01000012.1"/>
</dbReference>
<dbReference type="EMBL" id="MJAT01000012">
    <property type="protein sequence ID" value="OEH85654.1"/>
    <property type="molecule type" value="Genomic_DNA"/>
</dbReference>
<dbReference type="InterPro" id="IPR014245">
    <property type="entry name" value="Spore_III_AF"/>
</dbReference>
<protein>
    <submittedName>
        <fullName evidence="2">Stage III sporulation protein AF</fullName>
    </submittedName>
</protein>
<dbReference type="STRING" id="1390249.BHU72_02325"/>
<keyword evidence="1" id="KW-1133">Transmembrane helix</keyword>
<name>A0A1E5L6M9_9FIRM</name>
<accession>A0A1E5L6M9</accession>
<gene>
    <name evidence="2" type="ORF">BHU72_02325</name>
</gene>
<proteinExistence type="predicted"/>
<dbReference type="Proteomes" id="UP000095255">
    <property type="component" value="Unassembled WGS sequence"/>
</dbReference>
<dbReference type="NCBIfam" id="TIGR02896">
    <property type="entry name" value="spore_III_AF"/>
    <property type="match status" value="1"/>
</dbReference>